<dbReference type="PANTHER" id="PTHR34482">
    <property type="entry name" value="DNA DAMAGE-INDUCIBLE PROTEIN 1-LIKE"/>
    <property type="match status" value="1"/>
</dbReference>
<dbReference type="Pfam" id="PF03732">
    <property type="entry name" value="Retrotrans_gag"/>
    <property type="match status" value="1"/>
</dbReference>
<feature type="compositionally biased region" description="Basic and acidic residues" evidence="1">
    <location>
        <begin position="34"/>
        <end position="47"/>
    </location>
</feature>
<feature type="domain" description="Retrotransposon gag" evidence="2">
    <location>
        <begin position="147"/>
        <end position="243"/>
    </location>
</feature>
<dbReference type="EMBL" id="JABTTQ020000001">
    <property type="protein sequence ID" value="KAK6163852.1"/>
    <property type="molecule type" value="Genomic_DNA"/>
</dbReference>
<sequence length="310" mass="35608">MGKPGETNPNWRKRASVLGLNEGVHLNTRVGRSPADKEMARRGHRNQEQPPAEAPPAPHAPEMANPGEDLITVLRGLAHHFTTTQNQQPQPPNPRDTLTLVVEQFRRFNPPVFNGREEPAVAEEWLRALERIFTHIACTGAQKVSCAIFQMTEDADHWWESYCRTRTQQQIGDLTWQEFKDVVMQNYLPLSYREKKRWEFIHLKQGSMTVIEYERKFNQLSRYATSLVSTEYDKARCFEQGLRTEISSILAATKTTTYADTVERALEIAARLNLDLGNRKAQIVLEKRKWDNTNRGKANIGPQNKQTSKN</sequence>
<evidence type="ECO:0000313" key="4">
    <source>
        <dbReference type="Proteomes" id="UP001318860"/>
    </source>
</evidence>
<evidence type="ECO:0000313" key="3">
    <source>
        <dbReference type="EMBL" id="KAK6163852.1"/>
    </source>
</evidence>
<keyword evidence="4" id="KW-1185">Reference proteome</keyword>
<gene>
    <name evidence="3" type="ORF">DH2020_000716</name>
</gene>
<reference evidence="3 4" key="1">
    <citation type="journal article" date="2021" name="Comput. Struct. Biotechnol. J.">
        <title>De novo genome assembly of the potent medicinal plant Rehmannia glutinosa using nanopore technology.</title>
        <authorList>
            <person name="Ma L."/>
            <person name="Dong C."/>
            <person name="Song C."/>
            <person name="Wang X."/>
            <person name="Zheng X."/>
            <person name="Niu Y."/>
            <person name="Chen S."/>
            <person name="Feng W."/>
        </authorList>
    </citation>
    <scope>NUCLEOTIDE SEQUENCE [LARGE SCALE GENOMIC DNA]</scope>
    <source>
        <strain evidence="3">DH-2019</strain>
    </source>
</reference>
<dbReference type="PANTHER" id="PTHR34482:SF36">
    <property type="entry name" value="RETROTRANSPOSON GAG DOMAIN-CONTAINING PROTEIN"/>
    <property type="match status" value="1"/>
</dbReference>
<protein>
    <recommendedName>
        <fullName evidence="2">Retrotransposon gag domain-containing protein</fullName>
    </recommendedName>
</protein>
<comment type="caution">
    <text evidence="3">The sequence shown here is derived from an EMBL/GenBank/DDBJ whole genome shotgun (WGS) entry which is preliminary data.</text>
</comment>
<proteinExistence type="predicted"/>
<evidence type="ECO:0000259" key="2">
    <source>
        <dbReference type="Pfam" id="PF03732"/>
    </source>
</evidence>
<feature type="region of interest" description="Disordered" evidence="1">
    <location>
        <begin position="1"/>
        <end position="65"/>
    </location>
</feature>
<dbReference type="InterPro" id="IPR005162">
    <property type="entry name" value="Retrotrans_gag_dom"/>
</dbReference>
<organism evidence="3 4">
    <name type="scientific">Rehmannia glutinosa</name>
    <name type="common">Chinese foxglove</name>
    <dbReference type="NCBI Taxonomy" id="99300"/>
    <lineage>
        <taxon>Eukaryota</taxon>
        <taxon>Viridiplantae</taxon>
        <taxon>Streptophyta</taxon>
        <taxon>Embryophyta</taxon>
        <taxon>Tracheophyta</taxon>
        <taxon>Spermatophyta</taxon>
        <taxon>Magnoliopsida</taxon>
        <taxon>eudicotyledons</taxon>
        <taxon>Gunneridae</taxon>
        <taxon>Pentapetalae</taxon>
        <taxon>asterids</taxon>
        <taxon>lamiids</taxon>
        <taxon>Lamiales</taxon>
        <taxon>Orobanchaceae</taxon>
        <taxon>Rehmannieae</taxon>
        <taxon>Rehmannia</taxon>
    </lineage>
</organism>
<dbReference type="Proteomes" id="UP001318860">
    <property type="component" value="Unassembled WGS sequence"/>
</dbReference>
<evidence type="ECO:0000256" key="1">
    <source>
        <dbReference type="SAM" id="MobiDB-lite"/>
    </source>
</evidence>
<name>A0ABR0XX94_REHGL</name>
<accession>A0ABR0XX94</accession>